<dbReference type="PANTHER" id="PTHR48069">
    <property type="entry name" value="DIHYDROFOLATE REDUCTASE"/>
    <property type="match status" value="1"/>
</dbReference>
<dbReference type="EMBL" id="MRDE01000006">
    <property type="protein sequence ID" value="OMH29340.1"/>
    <property type="molecule type" value="Genomic_DNA"/>
</dbReference>
<dbReference type="EC" id="1.5.1.3" evidence="3 7"/>
<evidence type="ECO:0000256" key="2">
    <source>
        <dbReference type="ARBA" id="ARBA00009539"/>
    </source>
</evidence>
<evidence type="ECO:0000313" key="10">
    <source>
        <dbReference type="EMBL" id="OMH29340.1"/>
    </source>
</evidence>
<evidence type="ECO:0000256" key="6">
    <source>
        <dbReference type="ARBA" id="ARBA00023002"/>
    </source>
</evidence>
<feature type="domain" description="DHFR" evidence="9">
    <location>
        <begin position="16"/>
        <end position="182"/>
    </location>
</feature>
<evidence type="ECO:0000256" key="3">
    <source>
        <dbReference type="ARBA" id="ARBA00012856"/>
    </source>
</evidence>
<evidence type="ECO:0000256" key="1">
    <source>
        <dbReference type="ARBA" id="ARBA00004903"/>
    </source>
</evidence>
<dbReference type="GO" id="GO:0006730">
    <property type="term" value="P:one-carbon metabolic process"/>
    <property type="evidence" value="ECO:0007669"/>
    <property type="project" value="UniProtKB-KW"/>
</dbReference>
<protein>
    <recommendedName>
        <fullName evidence="3 7">Dihydrofolate reductase</fullName>
        <ecNumber evidence="3 7">1.5.1.3</ecNumber>
    </recommendedName>
</protein>
<organism evidence="10 11">
    <name type="scientific">Tersicoccus phoenicis</name>
    <dbReference type="NCBI Taxonomy" id="554083"/>
    <lineage>
        <taxon>Bacteria</taxon>
        <taxon>Bacillati</taxon>
        <taxon>Actinomycetota</taxon>
        <taxon>Actinomycetes</taxon>
        <taxon>Micrococcales</taxon>
        <taxon>Micrococcaceae</taxon>
        <taxon>Tersicoccus</taxon>
    </lineage>
</organism>
<evidence type="ECO:0000256" key="8">
    <source>
        <dbReference type="RuleBase" id="RU004474"/>
    </source>
</evidence>
<name>A0A1R1LP76_9MICC</name>
<evidence type="ECO:0000313" key="11">
    <source>
        <dbReference type="Proteomes" id="UP000187085"/>
    </source>
</evidence>
<proteinExistence type="inferred from homology"/>
<dbReference type="STRING" id="554083.BKD30_00685"/>
<comment type="function">
    <text evidence="7">Key enzyme in folate metabolism. Catalyzes an essential reaction for de novo glycine and purine synthesis, and for DNA precursor synthesis.</text>
</comment>
<dbReference type="GO" id="GO:0046452">
    <property type="term" value="P:dihydrofolate metabolic process"/>
    <property type="evidence" value="ECO:0007669"/>
    <property type="project" value="TreeGrafter"/>
</dbReference>
<dbReference type="InterPro" id="IPR012259">
    <property type="entry name" value="DHFR"/>
</dbReference>
<dbReference type="SUPFAM" id="SSF53597">
    <property type="entry name" value="Dihydrofolate reductase-like"/>
    <property type="match status" value="1"/>
</dbReference>
<dbReference type="UniPathway" id="UPA00077">
    <property type="reaction ID" value="UER00158"/>
</dbReference>
<keyword evidence="11" id="KW-1185">Reference proteome</keyword>
<gene>
    <name evidence="10" type="ORF">BKD30_00685</name>
</gene>
<evidence type="ECO:0000256" key="7">
    <source>
        <dbReference type="PIRNR" id="PIRNR000194"/>
    </source>
</evidence>
<dbReference type="InterPro" id="IPR024072">
    <property type="entry name" value="DHFR-like_dom_sf"/>
</dbReference>
<dbReference type="InterPro" id="IPR001796">
    <property type="entry name" value="DHFR_dom"/>
</dbReference>
<dbReference type="AlphaFoldDB" id="A0A1R1LP76"/>
<dbReference type="PANTHER" id="PTHR48069:SF3">
    <property type="entry name" value="DIHYDROFOLATE REDUCTASE"/>
    <property type="match status" value="1"/>
</dbReference>
<dbReference type="PRINTS" id="PR00070">
    <property type="entry name" value="DHFR"/>
</dbReference>
<dbReference type="GO" id="GO:0046655">
    <property type="term" value="P:folic acid metabolic process"/>
    <property type="evidence" value="ECO:0007669"/>
    <property type="project" value="TreeGrafter"/>
</dbReference>
<keyword evidence="6 7" id="KW-0560">Oxidoreductase</keyword>
<keyword evidence="4 7" id="KW-0554">One-carbon metabolism</keyword>
<keyword evidence="5 7" id="KW-0521">NADP</keyword>
<comment type="pathway">
    <text evidence="1 7">Cofactor biosynthesis; tetrahydrofolate biosynthesis; 5,6,7,8-tetrahydrofolate from 7,8-dihydrofolate: step 1/1.</text>
</comment>
<dbReference type="InterPro" id="IPR017925">
    <property type="entry name" value="DHFR_CS"/>
</dbReference>
<dbReference type="GO" id="GO:0005829">
    <property type="term" value="C:cytosol"/>
    <property type="evidence" value="ECO:0007669"/>
    <property type="project" value="TreeGrafter"/>
</dbReference>
<comment type="catalytic activity">
    <reaction evidence="7">
        <text>(6S)-5,6,7,8-tetrahydrofolate + NADP(+) = 7,8-dihydrofolate + NADPH + H(+)</text>
        <dbReference type="Rhea" id="RHEA:15009"/>
        <dbReference type="ChEBI" id="CHEBI:15378"/>
        <dbReference type="ChEBI" id="CHEBI:57451"/>
        <dbReference type="ChEBI" id="CHEBI:57453"/>
        <dbReference type="ChEBI" id="CHEBI:57783"/>
        <dbReference type="ChEBI" id="CHEBI:58349"/>
        <dbReference type="EC" id="1.5.1.3"/>
    </reaction>
</comment>
<accession>A0A1R1LP76</accession>
<dbReference type="GO" id="GO:0050661">
    <property type="term" value="F:NADP binding"/>
    <property type="evidence" value="ECO:0007669"/>
    <property type="project" value="InterPro"/>
</dbReference>
<evidence type="ECO:0000259" key="9">
    <source>
        <dbReference type="PROSITE" id="PS51330"/>
    </source>
</evidence>
<dbReference type="OrthoDB" id="9804315at2"/>
<dbReference type="Proteomes" id="UP000187085">
    <property type="component" value="Unassembled WGS sequence"/>
</dbReference>
<comment type="caution">
    <text evidence="10">The sequence shown here is derived from an EMBL/GenBank/DDBJ whole genome shotgun (WGS) entry which is preliminary data.</text>
</comment>
<dbReference type="PIRSF" id="PIRSF000194">
    <property type="entry name" value="DHFR"/>
    <property type="match status" value="1"/>
</dbReference>
<evidence type="ECO:0000256" key="5">
    <source>
        <dbReference type="ARBA" id="ARBA00022857"/>
    </source>
</evidence>
<dbReference type="Pfam" id="PF00186">
    <property type="entry name" value="DHFR_1"/>
    <property type="match status" value="1"/>
</dbReference>
<dbReference type="Gene3D" id="3.40.430.10">
    <property type="entry name" value="Dihydrofolate Reductase, subunit A"/>
    <property type="match status" value="1"/>
</dbReference>
<dbReference type="GO" id="GO:0004146">
    <property type="term" value="F:dihydrofolate reductase activity"/>
    <property type="evidence" value="ECO:0007669"/>
    <property type="project" value="UniProtKB-EC"/>
</dbReference>
<sequence length="187" mass="19983">MSAAASSSSTAPNRPSVGLIWAQARGGVIGKDGTMPWHVPEDLRHFTARTTGHPVIMGRTTWESFPDRYRPLPDRTNIVLTRNPDVAPEGAVVAGDLTAALADAARAPGADLVWVLGGNAVFTEAVPLADVAVVTDLDLTVDGDTFAPRLDPAWSVDRREPADGSWLTSAGGTRYRFTWYRRDAASS</sequence>
<dbReference type="PROSITE" id="PS00075">
    <property type="entry name" value="DHFR_1"/>
    <property type="match status" value="1"/>
</dbReference>
<reference evidence="10 11" key="1">
    <citation type="submission" date="2016-12" db="EMBL/GenBank/DDBJ databases">
        <title>Draft genome of Tersicoccus phoenicis 1P05MA.</title>
        <authorList>
            <person name="Nakajima Y."/>
            <person name="Yoshizawa S."/>
            <person name="Nakamura K."/>
            <person name="Ogura Y."/>
            <person name="Hayashi T."/>
            <person name="Kogure K."/>
        </authorList>
    </citation>
    <scope>NUCLEOTIDE SEQUENCE [LARGE SCALE GENOMIC DNA]</scope>
    <source>
        <strain evidence="10 11">1p05MA</strain>
    </source>
</reference>
<dbReference type="CDD" id="cd00209">
    <property type="entry name" value="DHFR"/>
    <property type="match status" value="1"/>
</dbReference>
<dbReference type="RefSeq" id="WP_076700879.1">
    <property type="nucleotide sequence ID" value="NZ_MRDE01000006.1"/>
</dbReference>
<dbReference type="GO" id="GO:0046654">
    <property type="term" value="P:tetrahydrofolate biosynthetic process"/>
    <property type="evidence" value="ECO:0007669"/>
    <property type="project" value="UniProtKB-UniPathway"/>
</dbReference>
<evidence type="ECO:0000256" key="4">
    <source>
        <dbReference type="ARBA" id="ARBA00022563"/>
    </source>
</evidence>
<dbReference type="PROSITE" id="PS51330">
    <property type="entry name" value="DHFR_2"/>
    <property type="match status" value="1"/>
</dbReference>
<comment type="similarity">
    <text evidence="2 7 8">Belongs to the dihydrofolate reductase family.</text>
</comment>